<dbReference type="EMBL" id="JAOYEY010000016">
    <property type="protein sequence ID" value="MCV9884300.1"/>
    <property type="molecule type" value="Genomic_DNA"/>
</dbReference>
<dbReference type="RefSeq" id="WP_078434746.1">
    <property type="nucleotide sequence ID" value="NZ_CP162630.1"/>
</dbReference>
<reference evidence="1 2" key="1">
    <citation type="submission" date="2022-10" db="EMBL/GenBank/DDBJ databases">
        <title>Draft genome assembly of moderately radiation resistant bacterium Metabacillus halosaccharovorans.</title>
        <authorList>
            <person name="Pal S."/>
            <person name="Gopinathan A."/>
        </authorList>
    </citation>
    <scope>NUCLEOTIDE SEQUENCE [LARGE SCALE GENOMIC DNA]</scope>
    <source>
        <strain evidence="1 2">VITHBRA001</strain>
    </source>
</reference>
<accession>A0ABT3DB71</accession>
<proteinExistence type="predicted"/>
<keyword evidence="2" id="KW-1185">Reference proteome</keyword>
<comment type="caution">
    <text evidence="1">The sequence shown here is derived from an EMBL/GenBank/DDBJ whole genome shotgun (WGS) entry which is preliminary data.</text>
</comment>
<evidence type="ECO:0008006" key="3">
    <source>
        <dbReference type="Google" id="ProtNLM"/>
    </source>
</evidence>
<gene>
    <name evidence="1" type="ORF">OIH86_01375</name>
</gene>
<dbReference type="Proteomes" id="UP001526147">
    <property type="component" value="Unassembled WGS sequence"/>
</dbReference>
<evidence type="ECO:0000313" key="1">
    <source>
        <dbReference type="EMBL" id="MCV9884300.1"/>
    </source>
</evidence>
<organism evidence="1 2">
    <name type="scientific">Metabacillus halosaccharovorans</name>
    <dbReference type="NCBI Taxonomy" id="930124"/>
    <lineage>
        <taxon>Bacteria</taxon>
        <taxon>Bacillati</taxon>
        <taxon>Bacillota</taxon>
        <taxon>Bacilli</taxon>
        <taxon>Bacillales</taxon>
        <taxon>Bacillaceae</taxon>
        <taxon>Metabacillus</taxon>
    </lineage>
</organism>
<evidence type="ECO:0000313" key="2">
    <source>
        <dbReference type="Proteomes" id="UP001526147"/>
    </source>
</evidence>
<sequence>MKQFVFLIDTGNEKTEYKITASGMTEAVAKIKEVKNEIKKSNPPSFKIQFKGVIYENAS</sequence>
<name>A0ABT3DB71_9BACI</name>
<protein>
    <recommendedName>
        <fullName evidence="3">Phage protein</fullName>
    </recommendedName>
</protein>